<keyword evidence="2" id="KW-1185">Reference proteome</keyword>
<dbReference type="EMBL" id="CM023471">
    <property type="protein sequence ID" value="KAH7966715.1"/>
    <property type="molecule type" value="Genomic_DNA"/>
</dbReference>
<sequence>MPCPFSRSPPGKEVRASPMLVRCAVQGSRDRLPSAAATGHVSGEAAAAGDYGAHRSLLSPLHAPTGRVTWASARCPPSRRWAPAPLRCSLESCAAHAVVGHELPETIVYGWGHCAMTQRGPPTGSYCLWFRWGLVMAGVGIRSDDVRASLDFLDQVIAEYNGNAAENGVTPTPPENDAVVAKPPKGRPGDLPPPAAGSDERPDVPPPPPAHERFSINLVIVNDVVKEDPGERAADDTTPPPVPKRPPPSLPRSSSTGSVTSSREYPVSPPPRRRYLSPERRRRALMMNGNAANGGTTSASIPDSPDNRLDRPFRRPITVPLDPILQATTPIPPAEQPRVTALTCQSDTISSRTLLRTGSQPTYVDCDGDSPSHLDRVDSFGRDDNLRRHATSAVDFRSPPVQTRLLKEFADLSSPMEVSRALVRTGSHAVDNSVSPSADNRPQDGIVTNNDSLRRQVSSPICSRAFFYSATKPCVLQRQDASAQDVGDEVKNPTGTALKVSSPSQHTKHPNDIAESEISSQNKPGSFKPVACAHNGRLESEDSKVVGVVNGRYSPNETIHDRDNTRLTVTFRTLPETGSFRRKSESRNSIHVDFNVRDGLPWNGRTQSAASSSNGDPVIENGHTAAVSSSGLCRSRSLRSHRKPELSDGVAASRTMEDFSPPPLPPRKAKEEARRQAEENASPTLKRVTFHILPTTHENSEHKDRPSSAEKPPPSTGDCPEDGFFTRPPPKTPSPIVGKGRAASPMCHRATNGTHSPVVGKVREPSPQCQRRLNGCTKAAPAVAKVNGTKTGPRDTARTPQGTKDAKANPVVKKTFEPPPAASDVSTDCYNVYNVRTGKISSTVTKPNALGRSAARVPLESVQCANGTTAAPRREGQLTKLRNMSPTREAEKLIGKIISRCKSSAVLNGKDKKPASSPPPPPPSADGANAQPQLLKLTARQQQRHSRCTKCAHAQAAK</sequence>
<evidence type="ECO:0000313" key="2">
    <source>
        <dbReference type="Proteomes" id="UP000821865"/>
    </source>
</evidence>
<name>A0ACB8DF96_DERSI</name>
<accession>A0ACB8DF96</accession>
<dbReference type="Proteomes" id="UP000821865">
    <property type="component" value="Chromosome 2"/>
</dbReference>
<organism evidence="1 2">
    <name type="scientific">Dermacentor silvarum</name>
    <name type="common">Tick</name>
    <dbReference type="NCBI Taxonomy" id="543639"/>
    <lineage>
        <taxon>Eukaryota</taxon>
        <taxon>Metazoa</taxon>
        <taxon>Ecdysozoa</taxon>
        <taxon>Arthropoda</taxon>
        <taxon>Chelicerata</taxon>
        <taxon>Arachnida</taxon>
        <taxon>Acari</taxon>
        <taxon>Parasitiformes</taxon>
        <taxon>Ixodida</taxon>
        <taxon>Ixodoidea</taxon>
        <taxon>Ixodidae</taxon>
        <taxon>Rhipicephalinae</taxon>
        <taxon>Dermacentor</taxon>
    </lineage>
</organism>
<proteinExistence type="predicted"/>
<gene>
    <name evidence="1" type="ORF">HPB49_018807</name>
</gene>
<comment type="caution">
    <text evidence="1">The sequence shown here is derived from an EMBL/GenBank/DDBJ whole genome shotgun (WGS) entry which is preliminary data.</text>
</comment>
<protein>
    <submittedName>
        <fullName evidence="1">Uncharacterized protein</fullName>
    </submittedName>
</protein>
<evidence type="ECO:0000313" key="1">
    <source>
        <dbReference type="EMBL" id="KAH7966715.1"/>
    </source>
</evidence>
<reference evidence="1" key="1">
    <citation type="submission" date="2020-05" db="EMBL/GenBank/DDBJ databases">
        <title>Large-scale comparative analyses of tick genomes elucidate their genetic diversity and vector capacities.</title>
        <authorList>
            <person name="Jia N."/>
            <person name="Wang J."/>
            <person name="Shi W."/>
            <person name="Du L."/>
            <person name="Sun Y."/>
            <person name="Zhan W."/>
            <person name="Jiang J."/>
            <person name="Wang Q."/>
            <person name="Zhang B."/>
            <person name="Ji P."/>
            <person name="Sakyi L.B."/>
            <person name="Cui X."/>
            <person name="Yuan T."/>
            <person name="Jiang B."/>
            <person name="Yang W."/>
            <person name="Lam T.T.-Y."/>
            <person name="Chang Q."/>
            <person name="Ding S."/>
            <person name="Wang X."/>
            <person name="Zhu J."/>
            <person name="Ruan X."/>
            <person name="Zhao L."/>
            <person name="Wei J."/>
            <person name="Que T."/>
            <person name="Du C."/>
            <person name="Cheng J."/>
            <person name="Dai P."/>
            <person name="Han X."/>
            <person name="Huang E."/>
            <person name="Gao Y."/>
            <person name="Liu J."/>
            <person name="Shao H."/>
            <person name="Ye R."/>
            <person name="Li L."/>
            <person name="Wei W."/>
            <person name="Wang X."/>
            <person name="Wang C."/>
            <person name="Yang T."/>
            <person name="Huo Q."/>
            <person name="Li W."/>
            <person name="Guo W."/>
            <person name="Chen H."/>
            <person name="Zhou L."/>
            <person name="Ni X."/>
            <person name="Tian J."/>
            <person name="Zhou Y."/>
            <person name="Sheng Y."/>
            <person name="Liu T."/>
            <person name="Pan Y."/>
            <person name="Xia L."/>
            <person name="Li J."/>
            <person name="Zhao F."/>
            <person name="Cao W."/>
        </authorList>
    </citation>
    <scope>NUCLEOTIDE SEQUENCE</scope>
    <source>
        <strain evidence="1">Dsil-2018</strain>
    </source>
</reference>